<feature type="site" description="Transition state stabilizer" evidence="6">
    <location>
        <position position="79"/>
    </location>
</feature>
<evidence type="ECO:0000256" key="4">
    <source>
        <dbReference type="ARBA" id="ARBA00022801"/>
    </source>
</evidence>
<feature type="active site" description="Nucleophile" evidence="6">
    <location>
        <position position="85"/>
    </location>
</feature>
<dbReference type="PANTHER" id="PTHR10589:SF48">
    <property type="entry name" value="UBIQUITIN CARBOXYL-TERMINAL HYDROLASE"/>
    <property type="match status" value="1"/>
</dbReference>
<dbReference type="InterPro" id="IPR001578">
    <property type="entry name" value="Peptidase_C12_UCH"/>
</dbReference>
<dbReference type="GO" id="GO:0006511">
    <property type="term" value="P:ubiquitin-dependent protein catabolic process"/>
    <property type="evidence" value="ECO:0007669"/>
    <property type="project" value="UniProtKB-UniRule"/>
</dbReference>
<sequence>MTTWTPLESNPNVINPMIQKIGVSGLKAVDVLFFDDETIEKPQFAVLLCFPEYKKVDEIMKPIYESAKPANDSIFFMKQKIANACGTFALFHALANSEDQINIGDGTFGKWLKEAKNVGVEERSGLLEADKHLSEIHASAAQSGQSTQVDDVNHHFICFVAKNGVLFEIDSRRGFAREVGPTSDETLVKDSGEACKHLIEKLNNVSFSAIALVKN</sequence>
<comment type="similarity">
    <text evidence="6 7">Belongs to the peptidase C12 family.</text>
</comment>
<evidence type="ECO:0000256" key="6">
    <source>
        <dbReference type="PROSITE-ProRule" id="PRU01393"/>
    </source>
</evidence>
<evidence type="ECO:0000259" key="8">
    <source>
        <dbReference type="PROSITE" id="PS52048"/>
    </source>
</evidence>
<name>A0A9P1N5Z0_9PELO</name>
<reference evidence="9" key="1">
    <citation type="submission" date="2022-11" db="EMBL/GenBank/DDBJ databases">
        <authorList>
            <person name="Kikuchi T."/>
        </authorList>
    </citation>
    <scope>NUCLEOTIDE SEQUENCE</scope>
    <source>
        <strain evidence="9">PS1010</strain>
    </source>
</reference>
<accession>A0A9P1N5Z0</accession>
<evidence type="ECO:0000256" key="7">
    <source>
        <dbReference type="RuleBase" id="RU361215"/>
    </source>
</evidence>
<dbReference type="Proteomes" id="UP001152747">
    <property type="component" value="Unassembled WGS sequence"/>
</dbReference>
<dbReference type="Pfam" id="PF01088">
    <property type="entry name" value="Peptidase_C12"/>
    <property type="match status" value="1"/>
</dbReference>
<dbReference type="PROSITE" id="PS52048">
    <property type="entry name" value="UCH_DOMAIN"/>
    <property type="match status" value="1"/>
</dbReference>
<evidence type="ECO:0000313" key="9">
    <source>
        <dbReference type="EMBL" id="CAI5452348.1"/>
    </source>
</evidence>
<keyword evidence="2 6" id="KW-0645">Protease</keyword>
<feature type="active site" description="Proton donor" evidence="6">
    <location>
        <position position="155"/>
    </location>
</feature>
<dbReference type="GO" id="GO:0016579">
    <property type="term" value="P:protein deubiquitination"/>
    <property type="evidence" value="ECO:0007669"/>
    <property type="project" value="TreeGrafter"/>
</dbReference>
<dbReference type="SUPFAM" id="SSF54001">
    <property type="entry name" value="Cysteine proteinases"/>
    <property type="match status" value="1"/>
</dbReference>
<comment type="catalytic activity">
    <reaction evidence="1 6 7">
        <text>Thiol-dependent hydrolysis of ester, thioester, amide, peptide and isopeptide bonds formed by the C-terminal Gly of ubiquitin (a 76-residue protein attached to proteins as an intracellular targeting signal).</text>
        <dbReference type="EC" id="3.4.19.12"/>
    </reaction>
</comment>
<keyword evidence="5 6" id="KW-0788">Thiol protease</keyword>
<evidence type="ECO:0000256" key="1">
    <source>
        <dbReference type="ARBA" id="ARBA00000707"/>
    </source>
</evidence>
<feature type="site" description="Important for enzyme activity" evidence="6">
    <location>
        <position position="170"/>
    </location>
</feature>
<protein>
    <recommendedName>
        <fullName evidence="7">Ubiquitin carboxyl-terminal hydrolase</fullName>
        <ecNumber evidence="7">3.4.19.12</ecNumber>
    </recommendedName>
</protein>
<organism evidence="9 10">
    <name type="scientific">Caenorhabditis angaria</name>
    <dbReference type="NCBI Taxonomy" id="860376"/>
    <lineage>
        <taxon>Eukaryota</taxon>
        <taxon>Metazoa</taxon>
        <taxon>Ecdysozoa</taxon>
        <taxon>Nematoda</taxon>
        <taxon>Chromadorea</taxon>
        <taxon>Rhabditida</taxon>
        <taxon>Rhabditina</taxon>
        <taxon>Rhabditomorpha</taxon>
        <taxon>Rhabditoidea</taxon>
        <taxon>Rhabditidae</taxon>
        <taxon>Peloderinae</taxon>
        <taxon>Caenorhabditis</taxon>
    </lineage>
</organism>
<dbReference type="Gene3D" id="3.40.532.10">
    <property type="entry name" value="Peptidase C12, ubiquitin carboxyl-terminal hydrolase"/>
    <property type="match status" value="1"/>
</dbReference>
<gene>
    <name evidence="9" type="ORF">CAMP_LOCUS14985</name>
</gene>
<dbReference type="GO" id="GO:0004843">
    <property type="term" value="F:cysteine-type deubiquitinase activity"/>
    <property type="evidence" value="ECO:0007669"/>
    <property type="project" value="UniProtKB-UniRule"/>
</dbReference>
<evidence type="ECO:0000256" key="3">
    <source>
        <dbReference type="ARBA" id="ARBA00022786"/>
    </source>
</evidence>
<proteinExistence type="inferred from homology"/>
<dbReference type="AlphaFoldDB" id="A0A9P1N5Z0"/>
<evidence type="ECO:0000313" key="10">
    <source>
        <dbReference type="Proteomes" id="UP001152747"/>
    </source>
</evidence>
<dbReference type="GO" id="GO:0005737">
    <property type="term" value="C:cytoplasm"/>
    <property type="evidence" value="ECO:0007669"/>
    <property type="project" value="TreeGrafter"/>
</dbReference>
<dbReference type="OrthoDB" id="427186at2759"/>
<feature type="domain" description="UCH catalytic" evidence="8">
    <location>
        <begin position="3"/>
        <end position="214"/>
    </location>
</feature>
<keyword evidence="4 6" id="KW-0378">Hydrolase</keyword>
<keyword evidence="3 6" id="KW-0833">Ubl conjugation pathway</keyword>
<evidence type="ECO:0000256" key="2">
    <source>
        <dbReference type="ARBA" id="ARBA00022670"/>
    </source>
</evidence>
<dbReference type="EC" id="3.4.19.12" evidence="7"/>
<dbReference type="EMBL" id="CANHGI010000005">
    <property type="protein sequence ID" value="CAI5452348.1"/>
    <property type="molecule type" value="Genomic_DNA"/>
</dbReference>
<dbReference type="PRINTS" id="PR00707">
    <property type="entry name" value="UBCTHYDRLASE"/>
</dbReference>
<dbReference type="InterPro" id="IPR036959">
    <property type="entry name" value="Peptidase_C12_UCH_sf"/>
</dbReference>
<dbReference type="PANTHER" id="PTHR10589">
    <property type="entry name" value="UBIQUITIN CARBOXYL-TERMINAL HYDROLASE"/>
    <property type="match status" value="1"/>
</dbReference>
<evidence type="ECO:0000256" key="5">
    <source>
        <dbReference type="ARBA" id="ARBA00022807"/>
    </source>
</evidence>
<comment type="caution">
    <text evidence="9">The sequence shown here is derived from an EMBL/GenBank/DDBJ whole genome shotgun (WGS) entry which is preliminary data.</text>
</comment>
<dbReference type="CDD" id="cd09616">
    <property type="entry name" value="Peptidase_C12_UCH_L1_L3"/>
    <property type="match status" value="1"/>
</dbReference>
<keyword evidence="10" id="KW-1185">Reference proteome</keyword>
<dbReference type="InterPro" id="IPR038765">
    <property type="entry name" value="Papain-like_cys_pep_sf"/>
</dbReference>